<evidence type="ECO:0000256" key="10">
    <source>
        <dbReference type="ARBA" id="ARBA00033610"/>
    </source>
</evidence>
<dbReference type="GO" id="GO:0008840">
    <property type="term" value="F:4-hydroxy-tetrahydrodipicolinate synthase activity"/>
    <property type="evidence" value="ECO:0007669"/>
    <property type="project" value="TreeGrafter"/>
</dbReference>
<dbReference type="InterPro" id="IPR013785">
    <property type="entry name" value="Aldolase_TIM"/>
</dbReference>
<dbReference type="EC" id="4.1.3.16" evidence="4"/>
<organism evidence="12">
    <name type="scientific">Cyprideis torosa</name>
    <dbReference type="NCBI Taxonomy" id="163714"/>
    <lineage>
        <taxon>Eukaryota</taxon>
        <taxon>Metazoa</taxon>
        <taxon>Ecdysozoa</taxon>
        <taxon>Arthropoda</taxon>
        <taxon>Crustacea</taxon>
        <taxon>Oligostraca</taxon>
        <taxon>Ostracoda</taxon>
        <taxon>Podocopa</taxon>
        <taxon>Podocopida</taxon>
        <taxon>Cytherocopina</taxon>
        <taxon>Cytheroidea</taxon>
        <taxon>Cytherideidae</taxon>
        <taxon>Cyprideis</taxon>
    </lineage>
</organism>
<dbReference type="GO" id="GO:0044281">
    <property type="term" value="P:small molecule metabolic process"/>
    <property type="evidence" value="ECO:0007669"/>
    <property type="project" value="UniProtKB-ARBA"/>
</dbReference>
<gene>
    <name evidence="12" type="ORF">CTOB1V02_LOCUS1892</name>
</gene>
<accession>A0A7R8W7B5</accession>
<dbReference type="InterPro" id="IPR020625">
    <property type="entry name" value="Schiff_base-form_aldolases_AS"/>
</dbReference>
<reference evidence="12" key="1">
    <citation type="submission" date="2020-11" db="EMBL/GenBank/DDBJ databases">
        <authorList>
            <person name="Tran Van P."/>
        </authorList>
    </citation>
    <scope>NUCLEOTIDE SEQUENCE</scope>
</reference>
<dbReference type="CDD" id="cd00408">
    <property type="entry name" value="DHDPS-like"/>
    <property type="match status" value="2"/>
</dbReference>
<dbReference type="OrthoDB" id="191315at2759"/>
<keyword evidence="7" id="KW-0704">Schiff base</keyword>
<keyword evidence="6" id="KW-0456">Lyase</keyword>
<comment type="function">
    <text evidence="1">Catalyzes the final step in the metabolic pathway of hydroxyproline.</text>
</comment>
<dbReference type="Gene3D" id="3.20.20.70">
    <property type="entry name" value="Aldolase class I"/>
    <property type="match status" value="3"/>
</dbReference>
<sequence length="616" mass="67155">MLDLSGVILPLTTPFAPGTENIDYAALEENVTKYNAIGFSGYFVNGSTGEFPYLTGEERIKCLQTVKRVSNIPVLACIALEGLLRTSEAIVRVAQEGADLAVILTPHYFWYFVNGSTGEFPYLTGEERIKCLQTVKRVSNIPVLACIALEGLLRTSEAIVRVAQEGADLAVILTPHYFCASTSNQAQIEFFKAVADSSPIPVMIYSNPSSTHYDIPVEVVVELSKHCTIVGFKDSSGNVDKLRELVQKTDSARFQVFSGTEAILYPAVLAGCAGAVSGMAGFLGKKICELYRLSKAGSSPEAEKLQSTLKEMGDIRARNASSLSGVCPPLPTPFDEDGNVDYRALDFNMHKWNEIPFGAYLVLGSNGEACLLTQEEKLLVMEFIRGKTDRFILAGAGCESTRETISVCKMVAGVGADAVLVVTPSFYKNAMTDHALINHYTQVADASPVPVYLYNNPTYTGIEISIPAITVLSEHHNIHGMKESVPNIARIAETIHRTKTKSFNVYSGSASFMLPAALLGAKGSIQALGAVLGREVCQLNELIESQKWEEAADLQKVLVAPNMAVTQRFGVPGLKHMMDVLHYAGGPPRPPLRTLTIHEREKVEKEFEEIANWNRF</sequence>
<dbReference type="SUPFAM" id="SSF51569">
    <property type="entry name" value="Aldolase"/>
    <property type="match status" value="3"/>
</dbReference>
<name>A0A7R8W7B5_9CRUS</name>
<dbReference type="InterPro" id="IPR002220">
    <property type="entry name" value="DapA-like"/>
</dbReference>
<comment type="catalytic activity">
    <reaction evidence="11">
        <text>(4S)-4-hydroxy-2-oxoglutarate = glyoxylate + pyruvate</text>
        <dbReference type="Rhea" id="RHEA:35639"/>
        <dbReference type="ChEBI" id="CHEBI:15361"/>
        <dbReference type="ChEBI" id="CHEBI:36655"/>
        <dbReference type="ChEBI" id="CHEBI:71685"/>
        <dbReference type="EC" id="4.1.3.16"/>
    </reaction>
</comment>
<evidence type="ECO:0000256" key="5">
    <source>
        <dbReference type="ARBA" id="ARBA00018425"/>
    </source>
</evidence>
<evidence type="ECO:0000256" key="7">
    <source>
        <dbReference type="ARBA" id="ARBA00023270"/>
    </source>
</evidence>
<evidence type="ECO:0000256" key="2">
    <source>
        <dbReference type="ARBA" id="ARBA00007592"/>
    </source>
</evidence>
<comment type="subunit">
    <text evidence="3">Homotetramer.</text>
</comment>
<dbReference type="PRINTS" id="PR00146">
    <property type="entry name" value="DHPICSNTHASE"/>
</dbReference>
<dbReference type="SMART" id="SM01130">
    <property type="entry name" value="DHDPS"/>
    <property type="match status" value="2"/>
</dbReference>
<evidence type="ECO:0000256" key="1">
    <source>
        <dbReference type="ARBA" id="ARBA00002577"/>
    </source>
</evidence>
<evidence type="ECO:0000256" key="3">
    <source>
        <dbReference type="ARBA" id="ARBA00011881"/>
    </source>
</evidence>
<evidence type="ECO:0000256" key="11">
    <source>
        <dbReference type="ARBA" id="ARBA00033613"/>
    </source>
</evidence>
<evidence type="ECO:0000256" key="4">
    <source>
        <dbReference type="ARBA" id="ARBA00012215"/>
    </source>
</evidence>
<dbReference type="PROSITE" id="PS00666">
    <property type="entry name" value="DHDPS_2"/>
    <property type="match status" value="2"/>
</dbReference>
<comment type="similarity">
    <text evidence="2">Belongs to the DapA family.</text>
</comment>
<evidence type="ECO:0000256" key="8">
    <source>
        <dbReference type="ARBA" id="ARBA00030874"/>
    </source>
</evidence>
<comment type="catalytic activity">
    <reaction evidence="10">
        <text>(4R)-4-hydroxy-2-oxoglutarate = glyoxylate + pyruvate</text>
        <dbReference type="Rhea" id="RHEA:30687"/>
        <dbReference type="ChEBI" id="CHEBI:15361"/>
        <dbReference type="ChEBI" id="CHEBI:36655"/>
        <dbReference type="ChEBI" id="CHEBI:62213"/>
        <dbReference type="EC" id="4.1.3.16"/>
    </reaction>
</comment>
<dbReference type="AlphaFoldDB" id="A0A7R8W7B5"/>
<evidence type="ECO:0000256" key="9">
    <source>
        <dbReference type="ARBA" id="ARBA00032879"/>
    </source>
</evidence>
<dbReference type="GO" id="GO:0008700">
    <property type="term" value="F:(R,S)-4-hydroxy-2-oxoglutarate aldolase activity"/>
    <property type="evidence" value="ECO:0007669"/>
    <property type="project" value="UniProtKB-EC"/>
</dbReference>
<evidence type="ECO:0000313" key="12">
    <source>
        <dbReference type="EMBL" id="CAD7223919.1"/>
    </source>
</evidence>
<dbReference type="PANTHER" id="PTHR12128">
    <property type="entry name" value="DIHYDRODIPICOLINATE SYNTHASE"/>
    <property type="match status" value="1"/>
</dbReference>
<protein>
    <recommendedName>
        <fullName evidence="5">4-hydroxy-2-oxoglutarate aldolase, mitochondrial</fullName>
        <ecNumber evidence="4">4.1.3.16</ecNumber>
    </recommendedName>
    <alternativeName>
        <fullName evidence="9">Dihydrodipicolinate synthase-like</fullName>
    </alternativeName>
    <alternativeName>
        <fullName evidence="8">Probable 2-keto-4-hydroxyglutarate aldolase</fullName>
    </alternativeName>
</protein>
<dbReference type="PANTHER" id="PTHR12128:SF66">
    <property type="entry name" value="4-HYDROXY-2-OXOGLUTARATE ALDOLASE, MITOCHONDRIAL"/>
    <property type="match status" value="1"/>
</dbReference>
<proteinExistence type="inferred from homology"/>
<dbReference type="Pfam" id="PF00701">
    <property type="entry name" value="DHDPS"/>
    <property type="match status" value="3"/>
</dbReference>
<dbReference type="EMBL" id="OB660275">
    <property type="protein sequence ID" value="CAD7223919.1"/>
    <property type="molecule type" value="Genomic_DNA"/>
</dbReference>
<evidence type="ECO:0000256" key="6">
    <source>
        <dbReference type="ARBA" id="ARBA00023239"/>
    </source>
</evidence>